<gene>
    <name evidence="1" type="ORF">M23134_05246</name>
</gene>
<dbReference type="AlphaFoldDB" id="A1ZDK1"/>
<name>A1ZDK1_MICM2</name>
<reference evidence="1 2" key="1">
    <citation type="submission" date="2007-01" db="EMBL/GenBank/DDBJ databases">
        <authorList>
            <person name="Haygood M."/>
            <person name="Podell S."/>
            <person name="Anderson C."/>
            <person name="Hopkinson B."/>
            <person name="Roe K."/>
            <person name="Barbeau K."/>
            <person name="Gaasterland T."/>
            <person name="Ferriera S."/>
            <person name="Johnson J."/>
            <person name="Kravitz S."/>
            <person name="Beeson K."/>
            <person name="Sutton G."/>
            <person name="Rogers Y.-H."/>
            <person name="Friedman R."/>
            <person name="Frazier M."/>
            <person name="Venter J.C."/>
        </authorList>
    </citation>
    <scope>NUCLEOTIDE SEQUENCE [LARGE SCALE GENOMIC DNA]</scope>
    <source>
        <strain evidence="1 2">ATCC 23134</strain>
    </source>
</reference>
<organism evidence="1 2">
    <name type="scientific">Microscilla marina ATCC 23134</name>
    <dbReference type="NCBI Taxonomy" id="313606"/>
    <lineage>
        <taxon>Bacteria</taxon>
        <taxon>Pseudomonadati</taxon>
        <taxon>Bacteroidota</taxon>
        <taxon>Cytophagia</taxon>
        <taxon>Cytophagales</taxon>
        <taxon>Microscillaceae</taxon>
        <taxon>Microscilla</taxon>
    </lineage>
</organism>
<dbReference type="EMBL" id="AAWS01000002">
    <property type="protein sequence ID" value="EAY31740.1"/>
    <property type="molecule type" value="Genomic_DNA"/>
</dbReference>
<accession>A1ZDK1</accession>
<protein>
    <submittedName>
        <fullName evidence="1">Uncharacterized protein</fullName>
    </submittedName>
</protein>
<comment type="caution">
    <text evidence="1">The sequence shown here is derived from an EMBL/GenBank/DDBJ whole genome shotgun (WGS) entry which is preliminary data.</text>
</comment>
<evidence type="ECO:0000313" key="2">
    <source>
        <dbReference type="Proteomes" id="UP000004095"/>
    </source>
</evidence>
<proteinExistence type="predicted"/>
<dbReference type="Proteomes" id="UP000004095">
    <property type="component" value="Unassembled WGS sequence"/>
</dbReference>
<keyword evidence="2" id="KW-1185">Reference proteome</keyword>
<evidence type="ECO:0000313" key="1">
    <source>
        <dbReference type="EMBL" id="EAY31740.1"/>
    </source>
</evidence>
<sequence>MTITELCIRKQVWRLIFINTFKSPKGRLKGMGERATNGFRPTNYFF</sequence>